<name>A0A3S4BPE8_9PEZI</name>
<dbReference type="AlphaFoldDB" id="A0A3S4BPE8"/>
<reference evidence="1 2" key="1">
    <citation type="submission" date="2018-04" db="EMBL/GenBank/DDBJ databases">
        <authorList>
            <person name="Huttner S."/>
            <person name="Dainat J."/>
        </authorList>
    </citation>
    <scope>NUCLEOTIDE SEQUENCE [LARGE SCALE GENOMIC DNA]</scope>
</reference>
<dbReference type="EMBL" id="OUUZ01000015">
    <property type="protein sequence ID" value="SPQ25700.1"/>
    <property type="molecule type" value="Genomic_DNA"/>
</dbReference>
<gene>
    <name evidence="1" type="ORF">TT172_LOCUS8119</name>
</gene>
<evidence type="ECO:0000313" key="2">
    <source>
        <dbReference type="Proteomes" id="UP000289323"/>
    </source>
</evidence>
<sequence>MINCRPFPREPASHLPSVGVRWVRPVSWESHYRCGIQFDVGQLPQFDLRPRPVLAVLVKPPSVIRMVAATRKQAADECWDHETWVDVLESQCLRAGVGDDSRV</sequence>
<accession>A0A3S4BPE8</accession>
<organism evidence="1 2">
    <name type="scientific">Thermothielavioides terrestris</name>
    <dbReference type="NCBI Taxonomy" id="2587410"/>
    <lineage>
        <taxon>Eukaryota</taxon>
        <taxon>Fungi</taxon>
        <taxon>Dikarya</taxon>
        <taxon>Ascomycota</taxon>
        <taxon>Pezizomycotina</taxon>
        <taxon>Sordariomycetes</taxon>
        <taxon>Sordariomycetidae</taxon>
        <taxon>Sordariales</taxon>
        <taxon>Chaetomiaceae</taxon>
        <taxon>Thermothielavioides</taxon>
    </lineage>
</organism>
<dbReference type="Proteomes" id="UP000289323">
    <property type="component" value="Unassembled WGS sequence"/>
</dbReference>
<protein>
    <submittedName>
        <fullName evidence="1">1571bb77-1288-4f9d-8566-3fe8e1132f53</fullName>
    </submittedName>
</protein>
<evidence type="ECO:0000313" key="1">
    <source>
        <dbReference type="EMBL" id="SPQ25700.1"/>
    </source>
</evidence>
<proteinExistence type="predicted"/>